<dbReference type="InterPro" id="IPR027417">
    <property type="entry name" value="P-loop_NTPase"/>
</dbReference>
<proteinExistence type="inferred from homology"/>
<evidence type="ECO:0000313" key="6">
    <source>
        <dbReference type="EMBL" id="MFD1530489.1"/>
    </source>
</evidence>
<dbReference type="InterPro" id="IPR029787">
    <property type="entry name" value="Nucleotide_cyclase"/>
</dbReference>
<dbReference type="PANTHER" id="PTHR47691:SF3">
    <property type="entry name" value="HTH-TYPE TRANSCRIPTIONAL REGULATOR RV0890C-RELATED"/>
    <property type="match status" value="1"/>
</dbReference>
<dbReference type="InterPro" id="IPR016032">
    <property type="entry name" value="Sig_transdc_resp-reg_C-effctor"/>
</dbReference>
<dbReference type="InterPro" id="IPR005158">
    <property type="entry name" value="BTAD"/>
</dbReference>
<evidence type="ECO:0000313" key="7">
    <source>
        <dbReference type="Proteomes" id="UP001597145"/>
    </source>
</evidence>
<name>A0ABW4FKM4_9PSEU</name>
<dbReference type="InterPro" id="IPR001867">
    <property type="entry name" value="OmpR/PhoB-type_DNA-bd"/>
</dbReference>
<sequence length="1168" mass="125191">MRYSLVPWLSVGLLDRGRYEWRSGAARVEPPRTGSTGAHTGTLDGGSSPMVRIGLLGGVSATTDGGEPVDVGPAKCQTVLAVLALSASSAIPVPRLVELVWGAEPPRTADKTLQSYVVRLRKALGPTSIVRTGAAYRMAVDPDAVDVARFQRHLDSGDITAALAEWTGTPLAGLDAHGLTPVVDGLVEQWLGAVEIDLGRRVETDAPAAIAPLTELTAHHPFREGLWALLMTALYRVGRQADALAAFRSARQHLVDQLGVEPGPRLRELESLILGHDEQLAGAPPSGRPTGTVTFGFCEVEGSSRLWATNRKKMAAAMVRLDELVRAAVDRHGGYVFATGGESFGAAFHRADDAAAWSTEMQLEVNREPWPGGVELRLRIGLHAGETEERATSYFGPAVNVAARIAAAGHGGQTLVSGVTSALLDRSDLPDLGMYRFDGDVAGHSIFQLGDGEHPPLRIEDSRRGNLPLRLGRLIGRDDDLDVIADALARSPVVTLVGPGGIGKTRLALGVAAQLSAIDRSCGAWLIELAGIASSGDVPRAAADILEVTESTGRTVTQSIVAALQSRPALLVLDNCEHVIDGAAELAHAIAERCPSVRVLATSREALGVGNEQLIAVQPLDPAGPGADLFNERARSLSPAFDPHAHRDEVEEICRRLDGIPLAIELAAARTRTLGPPDLVARLGDRLRLLTGGRRTNAERHRTLRATIGWSYDLLTRPQQVLFLRLSIFAGPFDVAAAGSVGADAELDVVDVEDLLGDLVERSMLVVESGPFGRLFRLLETMREFAASQLSADGGSEVIAGRHAQWCQDQVTHIHHLLVGTAEVEGVARLAQLWPNLRAAVDRACTTGDRELAGALVRPVAAELNLRRQSEIGDWAERILAITPSDDDDQIAYWLACATHRYMQRGDHHGYERLVHRYPEPDHALTRYARAQLHGNGEALRACYPEAVAWLRRDGEDHAAALTEIGGAAGLLSTGNFEELDAVVPALADRYRAQGPPTLLYVALTLLGYSAFVQGKPDQAERLFDESAGIDVPDRTISVNKPVEARAAFRRGNPSRAFQILRSHVDELLATDYTDIASNAAVEFINMMAAIDRIPDAARVLGYLAASGDYGALASRTLVADAAGKIAAAVGYTPGLKQRLDARQALEYMRHVLDELIDDQRVRSAGEP</sequence>
<evidence type="ECO:0000256" key="1">
    <source>
        <dbReference type="ARBA" id="ARBA00005820"/>
    </source>
</evidence>
<dbReference type="PRINTS" id="PR00364">
    <property type="entry name" value="DISEASERSIST"/>
</dbReference>
<dbReference type="Pfam" id="PF00211">
    <property type="entry name" value="Guanylate_cyc"/>
    <property type="match status" value="1"/>
</dbReference>
<dbReference type="Pfam" id="PF03704">
    <property type="entry name" value="BTAD"/>
    <property type="match status" value="1"/>
</dbReference>
<feature type="domain" description="OmpR/PhoB-type" evidence="5">
    <location>
        <begin position="40"/>
        <end position="140"/>
    </location>
</feature>
<dbReference type="Gene3D" id="1.10.10.10">
    <property type="entry name" value="Winged helix-like DNA-binding domain superfamily/Winged helix DNA-binding domain"/>
    <property type="match status" value="1"/>
</dbReference>
<dbReference type="InterPro" id="IPR011990">
    <property type="entry name" value="TPR-like_helical_dom_sf"/>
</dbReference>
<dbReference type="CDD" id="cd07302">
    <property type="entry name" value="CHD"/>
    <property type="match status" value="1"/>
</dbReference>
<dbReference type="Gene3D" id="3.30.70.1230">
    <property type="entry name" value="Nucleotide cyclase"/>
    <property type="match status" value="1"/>
</dbReference>
<evidence type="ECO:0000256" key="3">
    <source>
        <dbReference type="PROSITE-ProRule" id="PRU01091"/>
    </source>
</evidence>
<dbReference type="Proteomes" id="UP001597145">
    <property type="component" value="Unassembled WGS sequence"/>
</dbReference>
<dbReference type="PANTHER" id="PTHR47691">
    <property type="entry name" value="REGULATOR-RELATED"/>
    <property type="match status" value="1"/>
</dbReference>
<dbReference type="RefSeq" id="WP_343987788.1">
    <property type="nucleotide sequence ID" value="NZ_BAAAJG010000029.1"/>
</dbReference>
<dbReference type="SUPFAM" id="SSF46894">
    <property type="entry name" value="C-terminal effector domain of the bipartite response regulators"/>
    <property type="match status" value="1"/>
</dbReference>
<dbReference type="PROSITE" id="PS51755">
    <property type="entry name" value="OMPR_PHOB"/>
    <property type="match status" value="1"/>
</dbReference>
<evidence type="ECO:0000259" key="4">
    <source>
        <dbReference type="PROSITE" id="PS50125"/>
    </source>
</evidence>
<dbReference type="InterPro" id="IPR001054">
    <property type="entry name" value="A/G_cyclase"/>
</dbReference>
<gene>
    <name evidence="6" type="ORF">ACFSCY_13650</name>
</gene>
<dbReference type="CDD" id="cd15831">
    <property type="entry name" value="BTAD"/>
    <property type="match status" value="1"/>
</dbReference>
<dbReference type="InterPro" id="IPR036388">
    <property type="entry name" value="WH-like_DNA-bd_sf"/>
</dbReference>
<feature type="DNA-binding region" description="OmpR/PhoB-type" evidence="3">
    <location>
        <begin position="40"/>
        <end position="140"/>
    </location>
</feature>
<comment type="caution">
    <text evidence="6">The sequence shown here is derived from an EMBL/GenBank/DDBJ whole genome shotgun (WGS) entry which is preliminary data.</text>
</comment>
<keyword evidence="2 3" id="KW-0238">DNA-binding</keyword>
<dbReference type="PROSITE" id="PS50125">
    <property type="entry name" value="GUANYLATE_CYCLASE_2"/>
    <property type="match status" value="1"/>
</dbReference>
<keyword evidence="7" id="KW-1185">Reference proteome</keyword>
<dbReference type="SMART" id="SM00862">
    <property type="entry name" value="Trans_reg_C"/>
    <property type="match status" value="1"/>
</dbReference>
<accession>A0ABW4FKM4</accession>
<evidence type="ECO:0000259" key="5">
    <source>
        <dbReference type="PROSITE" id="PS51755"/>
    </source>
</evidence>
<dbReference type="Gene3D" id="1.25.40.10">
    <property type="entry name" value="Tetratricopeptide repeat domain"/>
    <property type="match status" value="1"/>
</dbReference>
<reference evidence="7" key="1">
    <citation type="journal article" date="2019" name="Int. J. Syst. Evol. Microbiol.">
        <title>The Global Catalogue of Microorganisms (GCM) 10K type strain sequencing project: providing services to taxonomists for standard genome sequencing and annotation.</title>
        <authorList>
            <consortium name="The Broad Institute Genomics Platform"/>
            <consortium name="The Broad Institute Genome Sequencing Center for Infectious Disease"/>
            <person name="Wu L."/>
            <person name="Ma J."/>
        </authorList>
    </citation>
    <scope>NUCLEOTIDE SEQUENCE [LARGE SCALE GENOMIC DNA]</scope>
    <source>
        <strain evidence="7">JCM 12165</strain>
    </source>
</reference>
<dbReference type="SMART" id="SM01043">
    <property type="entry name" value="BTAD"/>
    <property type="match status" value="1"/>
</dbReference>
<dbReference type="SMART" id="SM00044">
    <property type="entry name" value="CYCc"/>
    <property type="match status" value="1"/>
</dbReference>
<evidence type="ECO:0000256" key="2">
    <source>
        <dbReference type="ARBA" id="ARBA00023125"/>
    </source>
</evidence>
<dbReference type="SUPFAM" id="SSF48452">
    <property type="entry name" value="TPR-like"/>
    <property type="match status" value="1"/>
</dbReference>
<dbReference type="Gene3D" id="3.40.50.300">
    <property type="entry name" value="P-loop containing nucleotide triphosphate hydrolases"/>
    <property type="match status" value="1"/>
</dbReference>
<feature type="domain" description="Guanylate cyclase" evidence="4">
    <location>
        <begin position="294"/>
        <end position="406"/>
    </location>
</feature>
<dbReference type="SUPFAM" id="SSF52540">
    <property type="entry name" value="P-loop containing nucleoside triphosphate hydrolases"/>
    <property type="match status" value="1"/>
</dbReference>
<comment type="similarity">
    <text evidence="1">Belongs to the AfsR/DnrI/RedD regulatory family.</text>
</comment>
<dbReference type="SUPFAM" id="SSF55073">
    <property type="entry name" value="Nucleotide cyclase"/>
    <property type="match status" value="1"/>
</dbReference>
<organism evidence="6 7">
    <name type="scientific">Pseudonocardia aurantiaca</name>
    <dbReference type="NCBI Taxonomy" id="75290"/>
    <lineage>
        <taxon>Bacteria</taxon>
        <taxon>Bacillati</taxon>
        <taxon>Actinomycetota</taxon>
        <taxon>Actinomycetes</taxon>
        <taxon>Pseudonocardiales</taxon>
        <taxon>Pseudonocardiaceae</taxon>
        <taxon>Pseudonocardia</taxon>
    </lineage>
</organism>
<dbReference type="EMBL" id="JBHUCP010000008">
    <property type="protein sequence ID" value="MFD1530489.1"/>
    <property type="molecule type" value="Genomic_DNA"/>
</dbReference>
<protein>
    <submittedName>
        <fullName evidence="6">BTAD domain-containing putative transcriptional regulator</fullName>
    </submittedName>
</protein>